<dbReference type="AlphaFoldDB" id="W6RZ65"/>
<dbReference type="STRING" id="1216932.CM240_2799"/>
<evidence type="ECO:0000256" key="1">
    <source>
        <dbReference type="ARBA" id="ARBA00004141"/>
    </source>
</evidence>
<evidence type="ECO:0000256" key="2">
    <source>
        <dbReference type="ARBA" id="ARBA00022692"/>
    </source>
</evidence>
<evidence type="ECO:0000256" key="5">
    <source>
        <dbReference type="SAM" id="Phobius"/>
    </source>
</evidence>
<dbReference type="GO" id="GO:0016020">
    <property type="term" value="C:membrane"/>
    <property type="evidence" value="ECO:0007669"/>
    <property type="project" value="UniProtKB-SubCell"/>
</dbReference>
<feature type="transmembrane region" description="Helical" evidence="5">
    <location>
        <begin position="24"/>
        <end position="42"/>
    </location>
</feature>
<feature type="transmembrane region" description="Helical" evidence="5">
    <location>
        <begin position="119"/>
        <end position="141"/>
    </location>
</feature>
<feature type="transmembrane region" description="Helical" evidence="5">
    <location>
        <begin position="62"/>
        <end position="81"/>
    </location>
</feature>
<feature type="transmembrane region" description="Helical" evidence="5">
    <location>
        <begin position="93"/>
        <end position="113"/>
    </location>
</feature>
<keyword evidence="4 5" id="KW-0472">Membrane</keyword>
<organism evidence="7 8">
    <name type="scientific">Clostridium bornimense</name>
    <dbReference type="NCBI Taxonomy" id="1216932"/>
    <lineage>
        <taxon>Bacteria</taxon>
        <taxon>Bacillati</taxon>
        <taxon>Bacillota</taxon>
        <taxon>Clostridia</taxon>
        <taxon>Eubacteriales</taxon>
        <taxon>Clostridiaceae</taxon>
        <taxon>Clostridium</taxon>
    </lineage>
</organism>
<dbReference type="HOGENOM" id="CLU_1755649_0_0_9"/>
<proteinExistence type="predicted"/>
<dbReference type="RefSeq" id="WP_044040102.1">
    <property type="nucleotide sequence ID" value="NZ_HG917869.1"/>
</dbReference>
<dbReference type="Pfam" id="PF04138">
    <property type="entry name" value="GtrA_DPMS_TM"/>
    <property type="match status" value="1"/>
</dbReference>
<dbReference type="eggNOG" id="COG2246">
    <property type="taxonomic scope" value="Bacteria"/>
</dbReference>
<keyword evidence="2 5" id="KW-0812">Transmembrane</keyword>
<dbReference type="GO" id="GO:0000271">
    <property type="term" value="P:polysaccharide biosynthetic process"/>
    <property type="evidence" value="ECO:0007669"/>
    <property type="project" value="InterPro"/>
</dbReference>
<name>W6RZ65_9CLOT</name>
<gene>
    <name evidence="7" type="ORF">CM240_2799</name>
</gene>
<reference evidence="7 8" key="1">
    <citation type="submission" date="2013-11" db="EMBL/GenBank/DDBJ databases">
        <title>Complete genome sequence of Clostridum sp. M2/40.</title>
        <authorList>
            <person name="Wibberg D."/>
            <person name="Puehler A."/>
            <person name="Schlueter A."/>
        </authorList>
    </citation>
    <scope>NUCLEOTIDE SEQUENCE [LARGE SCALE GENOMIC DNA]</scope>
    <source>
        <strain evidence="8">M2/40</strain>
    </source>
</reference>
<sequence>MEEKINNDEDSSNIGKIINIINRLFKFAGSSIISAVVDLSIFTVLTNEILFSIPMNVMEATIISRIFSGSLNFFLSQRWVFNGVDRVSDVIKYILLVISQMFCSGFLVSILSTKFIDATFIKIFVDIALFFLSYLIQRFVFYRYKIKK</sequence>
<evidence type="ECO:0000259" key="6">
    <source>
        <dbReference type="Pfam" id="PF04138"/>
    </source>
</evidence>
<protein>
    <submittedName>
        <fullName evidence="7">Putative membrane protein</fullName>
    </submittedName>
</protein>
<evidence type="ECO:0000313" key="7">
    <source>
        <dbReference type="EMBL" id="CDM69916.1"/>
    </source>
</evidence>
<evidence type="ECO:0000313" key="8">
    <source>
        <dbReference type="Proteomes" id="UP000019426"/>
    </source>
</evidence>
<dbReference type="InterPro" id="IPR007267">
    <property type="entry name" value="GtrA_DPMS_TM"/>
</dbReference>
<accession>W6RZ65</accession>
<keyword evidence="8" id="KW-1185">Reference proteome</keyword>
<dbReference type="Proteomes" id="UP000019426">
    <property type="component" value="Chromosome M2/40_rep2"/>
</dbReference>
<comment type="subcellular location">
    <subcellularLocation>
        <location evidence="1">Membrane</location>
        <topology evidence="1">Multi-pass membrane protein</topology>
    </subcellularLocation>
</comment>
<dbReference type="EMBL" id="HG917869">
    <property type="protein sequence ID" value="CDM69916.1"/>
    <property type="molecule type" value="Genomic_DNA"/>
</dbReference>
<evidence type="ECO:0000256" key="3">
    <source>
        <dbReference type="ARBA" id="ARBA00022989"/>
    </source>
</evidence>
<keyword evidence="3 5" id="KW-1133">Transmembrane helix</keyword>
<dbReference type="PATRIC" id="fig|1216932.3.peg.2761"/>
<dbReference type="KEGG" id="clt:CM240_2799"/>
<evidence type="ECO:0000256" key="4">
    <source>
        <dbReference type="ARBA" id="ARBA00023136"/>
    </source>
</evidence>
<feature type="domain" description="GtrA/DPMS transmembrane" evidence="6">
    <location>
        <begin position="26"/>
        <end position="140"/>
    </location>
</feature>